<name>A0A0A9EH76_ARUDO</name>
<dbReference type="AlphaFoldDB" id="A0A0A9EH76"/>
<sequence length="21" mass="2698">MRSLFYPQYHDLVQRTNSKKW</sequence>
<protein>
    <submittedName>
        <fullName evidence="1">Uncharacterized protein</fullName>
    </submittedName>
</protein>
<evidence type="ECO:0000313" key="1">
    <source>
        <dbReference type="EMBL" id="JAD97195.1"/>
    </source>
</evidence>
<accession>A0A0A9EH76</accession>
<organism evidence="1">
    <name type="scientific">Arundo donax</name>
    <name type="common">Giant reed</name>
    <name type="synonym">Donax arundinaceus</name>
    <dbReference type="NCBI Taxonomy" id="35708"/>
    <lineage>
        <taxon>Eukaryota</taxon>
        <taxon>Viridiplantae</taxon>
        <taxon>Streptophyta</taxon>
        <taxon>Embryophyta</taxon>
        <taxon>Tracheophyta</taxon>
        <taxon>Spermatophyta</taxon>
        <taxon>Magnoliopsida</taxon>
        <taxon>Liliopsida</taxon>
        <taxon>Poales</taxon>
        <taxon>Poaceae</taxon>
        <taxon>PACMAD clade</taxon>
        <taxon>Arundinoideae</taxon>
        <taxon>Arundineae</taxon>
        <taxon>Arundo</taxon>
    </lineage>
</organism>
<proteinExistence type="predicted"/>
<reference evidence="1" key="2">
    <citation type="journal article" date="2015" name="Data Brief">
        <title>Shoot transcriptome of the giant reed, Arundo donax.</title>
        <authorList>
            <person name="Barrero R.A."/>
            <person name="Guerrero F.D."/>
            <person name="Moolhuijzen P."/>
            <person name="Goolsby J.A."/>
            <person name="Tidwell J."/>
            <person name="Bellgard S.E."/>
            <person name="Bellgard M.I."/>
        </authorList>
    </citation>
    <scope>NUCLEOTIDE SEQUENCE</scope>
    <source>
        <tissue evidence="1">Shoot tissue taken approximately 20 cm above the soil surface</tissue>
    </source>
</reference>
<reference evidence="1" key="1">
    <citation type="submission" date="2014-09" db="EMBL/GenBank/DDBJ databases">
        <authorList>
            <person name="Magalhaes I.L.F."/>
            <person name="Oliveira U."/>
            <person name="Santos F.R."/>
            <person name="Vidigal T.H.D.A."/>
            <person name="Brescovit A.D."/>
            <person name="Santos A.J."/>
        </authorList>
    </citation>
    <scope>NUCLEOTIDE SEQUENCE</scope>
    <source>
        <tissue evidence="1">Shoot tissue taken approximately 20 cm above the soil surface</tissue>
    </source>
</reference>
<dbReference type="EMBL" id="GBRH01200700">
    <property type="protein sequence ID" value="JAD97195.1"/>
    <property type="molecule type" value="Transcribed_RNA"/>
</dbReference>